<keyword evidence="3" id="KW-1185">Reference proteome</keyword>
<evidence type="ECO:0000313" key="2">
    <source>
        <dbReference type="EMBL" id="KKY37620.1"/>
    </source>
</evidence>
<gene>
    <name evidence="2" type="ORF">UCDDA912_g02376</name>
</gene>
<evidence type="ECO:0000313" key="3">
    <source>
        <dbReference type="Proteomes" id="UP000034680"/>
    </source>
</evidence>
<comment type="caution">
    <text evidence="2">The sequence shown here is derived from an EMBL/GenBank/DDBJ whole genome shotgun (WGS) entry which is preliminary data.</text>
</comment>
<name>A0A0G2ID73_9PEZI</name>
<reference evidence="2 3" key="1">
    <citation type="submission" date="2015-05" db="EMBL/GenBank/DDBJ databases">
        <title>Distinctive expansion of gene families associated with plant cell wall degradation and secondary metabolism in the genomes of grapevine trunk pathogens.</title>
        <authorList>
            <person name="Lawrence D.P."/>
            <person name="Travadon R."/>
            <person name="Rolshausen P.E."/>
            <person name="Baumgartner K."/>
        </authorList>
    </citation>
    <scope>NUCLEOTIDE SEQUENCE [LARGE SCALE GENOMIC DNA]</scope>
    <source>
        <strain evidence="2">DA912</strain>
    </source>
</reference>
<dbReference type="EMBL" id="LCUC01000081">
    <property type="protein sequence ID" value="KKY37620.1"/>
    <property type="molecule type" value="Genomic_DNA"/>
</dbReference>
<keyword evidence="1" id="KW-0732">Signal</keyword>
<feature type="chain" id="PRO_5002545546" evidence="1">
    <location>
        <begin position="19"/>
        <end position="83"/>
    </location>
</feature>
<organism evidence="2 3">
    <name type="scientific">Diaporthe ampelina</name>
    <dbReference type="NCBI Taxonomy" id="1214573"/>
    <lineage>
        <taxon>Eukaryota</taxon>
        <taxon>Fungi</taxon>
        <taxon>Dikarya</taxon>
        <taxon>Ascomycota</taxon>
        <taxon>Pezizomycotina</taxon>
        <taxon>Sordariomycetes</taxon>
        <taxon>Sordariomycetidae</taxon>
        <taxon>Diaporthales</taxon>
        <taxon>Diaporthaceae</taxon>
        <taxon>Diaporthe</taxon>
    </lineage>
</organism>
<evidence type="ECO:0000256" key="1">
    <source>
        <dbReference type="SAM" id="SignalP"/>
    </source>
</evidence>
<proteinExistence type="predicted"/>
<protein>
    <submittedName>
        <fullName evidence="2">Putative aldehyde dehydrogenase</fullName>
    </submittedName>
</protein>
<accession>A0A0G2ID73</accession>
<dbReference type="AlphaFoldDB" id="A0A0G2ID73"/>
<reference evidence="2 3" key="2">
    <citation type="submission" date="2015-05" db="EMBL/GenBank/DDBJ databases">
        <authorList>
            <person name="Morales-Cruz A."/>
            <person name="Amrine K.C."/>
            <person name="Cantu D."/>
        </authorList>
    </citation>
    <scope>NUCLEOTIDE SEQUENCE [LARGE SCALE GENOMIC DNA]</scope>
    <source>
        <strain evidence="2">DA912</strain>
    </source>
</reference>
<feature type="signal peptide" evidence="1">
    <location>
        <begin position="1"/>
        <end position="18"/>
    </location>
</feature>
<dbReference type="OrthoDB" id="4808771at2759"/>
<dbReference type="Proteomes" id="UP000034680">
    <property type="component" value="Unassembled WGS sequence"/>
</dbReference>
<sequence length="83" mass="8839">MQFTTLFVLAASAAAGLAQSCTYETRNVASVCQQGVNRFCTGNKGVCPEGKTDTFDETATLANEEACVGLRRDDNCFQTIACC</sequence>